<feature type="transmembrane region" description="Helical" evidence="5">
    <location>
        <begin position="37"/>
        <end position="61"/>
    </location>
</feature>
<name>A0AAD7XLU3_9STRA</name>
<dbReference type="AlphaFoldDB" id="A0AAD7XLU3"/>
<feature type="transmembrane region" description="Helical" evidence="5">
    <location>
        <begin position="110"/>
        <end position="130"/>
    </location>
</feature>
<proteinExistence type="predicted"/>
<feature type="transmembrane region" description="Helical" evidence="5">
    <location>
        <begin position="81"/>
        <end position="103"/>
    </location>
</feature>
<keyword evidence="8" id="KW-1185">Reference proteome</keyword>
<dbReference type="InterPro" id="IPR004853">
    <property type="entry name" value="Sugar_P_trans_dom"/>
</dbReference>
<feature type="domain" description="Sugar phosphate transporter" evidence="6">
    <location>
        <begin position="48"/>
        <end position="331"/>
    </location>
</feature>
<dbReference type="Proteomes" id="UP001230188">
    <property type="component" value="Unassembled WGS sequence"/>
</dbReference>
<evidence type="ECO:0000256" key="4">
    <source>
        <dbReference type="ARBA" id="ARBA00023136"/>
    </source>
</evidence>
<accession>A0AAD7XLU3</accession>
<dbReference type="InterPro" id="IPR050186">
    <property type="entry name" value="TPT_transporter"/>
</dbReference>
<keyword evidence="4 5" id="KW-0472">Membrane</keyword>
<sequence length="337" mass="36174">MAAERFVSSSAGAASQELEDSSPILKAKAVEAKRRPIAAFVDAFAAVLSCGMYATCSIMMVLTNKWLASSFNVHAHVSLLLMQNLIATCLVVLCKASGVVAYADFDRKTALAWCPVNVCFVLMLLTSFVAMRYLSVPMITVFKQLANLITAVGEYHFFGKRVGAGVVVSFAIMILGATLASAKDIGFSALGYTWQIANCFATSGYVLYLKHATRSIQLSKFGMVFYNNVLSVPFLLFLAVANGEPATLHARKSVLDLTFLGMNAIAGCVGFALNVASVWCIASTSATTYAVVGALNKIPVTILGFYLFEAPVSKEAAIYIALSLIGGFVYSYEKLRR</sequence>
<feature type="transmembrane region" description="Helical" evidence="5">
    <location>
        <begin position="221"/>
        <end position="240"/>
    </location>
</feature>
<evidence type="ECO:0000256" key="3">
    <source>
        <dbReference type="ARBA" id="ARBA00022989"/>
    </source>
</evidence>
<evidence type="ECO:0000256" key="5">
    <source>
        <dbReference type="SAM" id="Phobius"/>
    </source>
</evidence>
<dbReference type="SUPFAM" id="SSF103481">
    <property type="entry name" value="Multidrug resistance efflux transporter EmrE"/>
    <property type="match status" value="1"/>
</dbReference>
<dbReference type="GO" id="GO:0016020">
    <property type="term" value="C:membrane"/>
    <property type="evidence" value="ECO:0007669"/>
    <property type="project" value="UniProtKB-SubCell"/>
</dbReference>
<evidence type="ECO:0000313" key="7">
    <source>
        <dbReference type="EMBL" id="KAJ8600780.1"/>
    </source>
</evidence>
<comment type="subcellular location">
    <subcellularLocation>
        <location evidence="1">Membrane</location>
        <topology evidence="1">Multi-pass membrane protein</topology>
    </subcellularLocation>
</comment>
<feature type="transmembrane region" description="Helical" evidence="5">
    <location>
        <begin position="136"/>
        <end position="155"/>
    </location>
</feature>
<dbReference type="Pfam" id="PF03151">
    <property type="entry name" value="TPT"/>
    <property type="match status" value="1"/>
</dbReference>
<feature type="transmembrane region" description="Helical" evidence="5">
    <location>
        <begin position="260"/>
        <end position="282"/>
    </location>
</feature>
<organism evidence="7 8">
    <name type="scientific">Chrysophaeum taylorii</name>
    <dbReference type="NCBI Taxonomy" id="2483200"/>
    <lineage>
        <taxon>Eukaryota</taxon>
        <taxon>Sar</taxon>
        <taxon>Stramenopiles</taxon>
        <taxon>Ochrophyta</taxon>
        <taxon>Pelagophyceae</taxon>
        <taxon>Pelagomonadales</taxon>
        <taxon>Pelagomonadaceae</taxon>
        <taxon>Chrysophaeum</taxon>
    </lineage>
</organism>
<keyword evidence="2 5" id="KW-0812">Transmembrane</keyword>
<feature type="transmembrane region" description="Helical" evidence="5">
    <location>
        <begin position="289"/>
        <end position="310"/>
    </location>
</feature>
<protein>
    <recommendedName>
        <fullName evidence="6">Sugar phosphate transporter domain-containing protein</fullName>
    </recommendedName>
</protein>
<comment type="caution">
    <text evidence="7">The sequence shown here is derived from an EMBL/GenBank/DDBJ whole genome shotgun (WGS) entry which is preliminary data.</text>
</comment>
<dbReference type="EMBL" id="JAQMWT010000479">
    <property type="protein sequence ID" value="KAJ8600780.1"/>
    <property type="molecule type" value="Genomic_DNA"/>
</dbReference>
<keyword evidence="3 5" id="KW-1133">Transmembrane helix</keyword>
<feature type="transmembrane region" description="Helical" evidence="5">
    <location>
        <begin position="192"/>
        <end position="209"/>
    </location>
</feature>
<reference evidence="7" key="1">
    <citation type="submission" date="2023-01" db="EMBL/GenBank/DDBJ databases">
        <title>Metagenome sequencing of chrysophaentin producing Chrysophaeum taylorii.</title>
        <authorList>
            <person name="Davison J."/>
            <person name="Bewley C."/>
        </authorList>
    </citation>
    <scope>NUCLEOTIDE SEQUENCE</scope>
    <source>
        <strain evidence="7">NIES-1699</strain>
    </source>
</reference>
<gene>
    <name evidence="7" type="ORF">CTAYLR_006098</name>
</gene>
<evidence type="ECO:0000256" key="1">
    <source>
        <dbReference type="ARBA" id="ARBA00004141"/>
    </source>
</evidence>
<evidence type="ECO:0000313" key="8">
    <source>
        <dbReference type="Proteomes" id="UP001230188"/>
    </source>
</evidence>
<dbReference type="PANTHER" id="PTHR11132">
    <property type="entry name" value="SOLUTE CARRIER FAMILY 35"/>
    <property type="match status" value="1"/>
</dbReference>
<evidence type="ECO:0000259" key="6">
    <source>
        <dbReference type="Pfam" id="PF03151"/>
    </source>
</evidence>
<feature type="transmembrane region" description="Helical" evidence="5">
    <location>
        <begin position="316"/>
        <end position="332"/>
    </location>
</feature>
<dbReference type="InterPro" id="IPR037185">
    <property type="entry name" value="EmrE-like"/>
</dbReference>
<feature type="transmembrane region" description="Helical" evidence="5">
    <location>
        <begin position="162"/>
        <end position="180"/>
    </location>
</feature>
<evidence type="ECO:0000256" key="2">
    <source>
        <dbReference type="ARBA" id="ARBA00022692"/>
    </source>
</evidence>